<dbReference type="HOGENOM" id="CLU_100715_1_1_1"/>
<dbReference type="Proteomes" id="UP000027730">
    <property type="component" value="Unassembled WGS sequence"/>
</dbReference>
<dbReference type="InterPro" id="IPR035959">
    <property type="entry name" value="RutC-like_sf"/>
</dbReference>
<dbReference type="RefSeq" id="XP_013430696.1">
    <property type="nucleotide sequence ID" value="XM_013575242.1"/>
</dbReference>
<protein>
    <submittedName>
        <fullName evidence="1">YjgF-like protein</fullName>
    </submittedName>
</protein>
<dbReference type="PANTHER" id="PTHR11803:SF39">
    <property type="entry name" value="2-IMINOBUTANOATE_2-IMINOPROPANOATE DEAMINASE"/>
    <property type="match status" value="1"/>
</dbReference>
<accession>A0A074X073</accession>
<sequence length="135" mass="14902">MASLMYFNGEGAGQVFSDQCHYSQAAIVGDIVKCSGQGGWTNDGSLDGKDWKGQIDNAFDNVDRVLQAAGLVGWEDVYLVRSYMTNIGVQFEYFVQKMQKRIPGHRPTWTALGVSGLALPDMSIEIEVEAYRGKQ</sequence>
<dbReference type="Pfam" id="PF01042">
    <property type="entry name" value="Ribonuc_L-PSP"/>
    <property type="match status" value="1"/>
</dbReference>
<dbReference type="STRING" id="1043004.A0A074X073"/>
<dbReference type="SUPFAM" id="SSF55298">
    <property type="entry name" value="YjgF-like"/>
    <property type="match status" value="1"/>
</dbReference>
<dbReference type="GO" id="GO:0019239">
    <property type="term" value="F:deaminase activity"/>
    <property type="evidence" value="ECO:0007669"/>
    <property type="project" value="TreeGrafter"/>
</dbReference>
<dbReference type="OrthoDB" id="309640at2759"/>
<evidence type="ECO:0000313" key="2">
    <source>
        <dbReference type="Proteomes" id="UP000027730"/>
    </source>
</evidence>
<dbReference type="PANTHER" id="PTHR11803">
    <property type="entry name" value="2-IMINOBUTANOATE/2-IMINOPROPANOATE DEAMINASE RIDA"/>
    <property type="match status" value="1"/>
</dbReference>
<dbReference type="GO" id="GO:0005829">
    <property type="term" value="C:cytosol"/>
    <property type="evidence" value="ECO:0007669"/>
    <property type="project" value="TreeGrafter"/>
</dbReference>
<dbReference type="AlphaFoldDB" id="A0A074X073"/>
<dbReference type="GO" id="GO:0005739">
    <property type="term" value="C:mitochondrion"/>
    <property type="evidence" value="ECO:0007669"/>
    <property type="project" value="TreeGrafter"/>
</dbReference>
<gene>
    <name evidence="1" type="ORF">M436DRAFT_37755</name>
</gene>
<proteinExistence type="predicted"/>
<reference evidence="1 2" key="1">
    <citation type="journal article" date="2014" name="BMC Genomics">
        <title>Genome sequencing of four Aureobasidium pullulans varieties: biotechnological potential, stress tolerance, and description of new species.</title>
        <authorList>
            <person name="Gostin Ar C."/>
            <person name="Ohm R.A."/>
            <person name="Kogej T."/>
            <person name="Sonjak S."/>
            <person name="Turk M."/>
            <person name="Zajc J."/>
            <person name="Zalar P."/>
            <person name="Grube M."/>
            <person name="Sun H."/>
            <person name="Han J."/>
            <person name="Sharma A."/>
            <person name="Chiniquy J."/>
            <person name="Ngan C.Y."/>
            <person name="Lipzen A."/>
            <person name="Barry K."/>
            <person name="Grigoriev I.V."/>
            <person name="Gunde-Cimerman N."/>
        </authorList>
    </citation>
    <scope>NUCLEOTIDE SEQUENCE [LARGE SCALE GENOMIC DNA]</scope>
    <source>
        <strain evidence="1 2">CBS 147.97</strain>
    </source>
</reference>
<name>A0A074X073_9PEZI</name>
<organism evidence="1 2">
    <name type="scientific">Aureobasidium namibiae CBS 147.97</name>
    <dbReference type="NCBI Taxonomy" id="1043004"/>
    <lineage>
        <taxon>Eukaryota</taxon>
        <taxon>Fungi</taxon>
        <taxon>Dikarya</taxon>
        <taxon>Ascomycota</taxon>
        <taxon>Pezizomycotina</taxon>
        <taxon>Dothideomycetes</taxon>
        <taxon>Dothideomycetidae</taxon>
        <taxon>Dothideales</taxon>
        <taxon>Saccotheciaceae</taxon>
        <taxon>Aureobasidium</taxon>
    </lineage>
</organism>
<keyword evidence="2" id="KW-1185">Reference proteome</keyword>
<dbReference type="EMBL" id="KL584703">
    <property type="protein sequence ID" value="KEQ77104.1"/>
    <property type="molecule type" value="Genomic_DNA"/>
</dbReference>
<dbReference type="InterPro" id="IPR006175">
    <property type="entry name" value="YjgF/YER057c/UK114"/>
</dbReference>
<dbReference type="Gene3D" id="3.30.1330.40">
    <property type="entry name" value="RutC-like"/>
    <property type="match status" value="1"/>
</dbReference>
<evidence type="ECO:0000313" key="1">
    <source>
        <dbReference type="EMBL" id="KEQ77104.1"/>
    </source>
</evidence>
<dbReference type="GeneID" id="25408900"/>